<evidence type="ECO:0000313" key="2">
    <source>
        <dbReference type="EMBL" id="RRD68900.1"/>
    </source>
</evidence>
<comment type="caution">
    <text evidence="2">The sequence shown here is derived from an EMBL/GenBank/DDBJ whole genome shotgun (WGS) entry which is preliminary data.</text>
</comment>
<dbReference type="RefSeq" id="WP_124791024.1">
    <property type="nucleotide sequence ID" value="NZ_RQYN01000175.1"/>
</dbReference>
<accession>A0A3P1YFD7</accession>
<dbReference type="EMBL" id="RQYN01000175">
    <property type="protein sequence ID" value="RRD68900.1"/>
    <property type="molecule type" value="Genomic_DNA"/>
</dbReference>
<dbReference type="AlphaFoldDB" id="A0A3P1YFD7"/>
<dbReference type="InterPro" id="IPR007569">
    <property type="entry name" value="DUF559"/>
</dbReference>
<organism evidence="2 3">
    <name type="scientific">Tannerella forsythia</name>
    <name type="common">Bacteroides forsythus</name>
    <dbReference type="NCBI Taxonomy" id="28112"/>
    <lineage>
        <taxon>Bacteria</taxon>
        <taxon>Pseudomonadati</taxon>
        <taxon>Bacteroidota</taxon>
        <taxon>Bacteroidia</taxon>
        <taxon>Bacteroidales</taxon>
        <taxon>Tannerellaceae</taxon>
        <taxon>Tannerella</taxon>
    </lineage>
</organism>
<reference evidence="2 3" key="1">
    <citation type="submission" date="2018-11" db="EMBL/GenBank/DDBJ databases">
        <title>Genomes From Bacteria Associated with the Canine Oral Cavity: a Test Case for Automated Genome-Based Taxonomic Assignment.</title>
        <authorList>
            <person name="Coil D.A."/>
            <person name="Jospin G."/>
            <person name="Darling A.E."/>
            <person name="Wallis C."/>
            <person name="Davis I.J."/>
            <person name="Harris S."/>
            <person name="Eisen J.A."/>
            <person name="Holcombe L.J."/>
            <person name="O'Flynn C."/>
        </authorList>
    </citation>
    <scope>NUCLEOTIDE SEQUENCE [LARGE SCALE GENOMIC DNA]</scope>
    <source>
        <strain evidence="2 3">OH1426_COT-023</strain>
    </source>
</reference>
<gene>
    <name evidence="2" type="ORF">EII41_13840</name>
</gene>
<dbReference type="InterPro" id="IPR047216">
    <property type="entry name" value="Endonuclease_DUF559_bact"/>
</dbReference>
<dbReference type="PANTHER" id="PTHR38590:SF1">
    <property type="entry name" value="BLL0828 PROTEIN"/>
    <property type="match status" value="1"/>
</dbReference>
<evidence type="ECO:0000313" key="3">
    <source>
        <dbReference type="Proteomes" id="UP000279860"/>
    </source>
</evidence>
<dbReference type="Pfam" id="PF04480">
    <property type="entry name" value="DUF559"/>
    <property type="match status" value="1"/>
</dbReference>
<dbReference type="Proteomes" id="UP000279860">
    <property type="component" value="Unassembled WGS sequence"/>
</dbReference>
<dbReference type="InterPro" id="IPR011335">
    <property type="entry name" value="Restrct_endonuc-II-like"/>
</dbReference>
<name>A0A3P1YFD7_TANFO</name>
<dbReference type="Gene3D" id="3.40.960.10">
    <property type="entry name" value="VSR Endonuclease"/>
    <property type="match status" value="1"/>
</dbReference>
<proteinExistence type="predicted"/>
<feature type="domain" description="DUF559" evidence="1">
    <location>
        <begin position="2"/>
        <end position="81"/>
    </location>
</feature>
<feature type="non-terminal residue" evidence="2">
    <location>
        <position position="1"/>
    </location>
</feature>
<protein>
    <submittedName>
        <fullName evidence="2">DUF559 domain-containing protein</fullName>
    </submittedName>
</protein>
<dbReference type="PANTHER" id="PTHR38590">
    <property type="entry name" value="BLL0828 PROTEIN"/>
    <property type="match status" value="1"/>
</dbReference>
<evidence type="ECO:0000259" key="1">
    <source>
        <dbReference type="Pfam" id="PF04480"/>
    </source>
</evidence>
<sequence>QVHKGRFHGIDFDRQRVIGNYIVDFYVKSLGLVIEIDGSSHDGKEDYDARRQRFLESWSLLIYRIPDVRVKRDLVNVMTELENYMIEMFGNPCGEEQRF</sequence>
<dbReference type="SUPFAM" id="SSF52980">
    <property type="entry name" value="Restriction endonuclease-like"/>
    <property type="match status" value="1"/>
</dbReference>